<evidence type="ECO:0000313" key="2">
    <source>
        <dbReference type="Proteomes" id="UP000198656"/>
    </source>
</evidence>
<name>A0A1G8BXI6_9FIRM</name>
<protein>
    <submittedName>
        <fullName evidence="1">Uncharacterized protein</fullName>
    </submittedName>
</protein>
<gene>
    <name evidence="1" type="ORF">SAMN05443529_112145</name>
</gene>
<dbReference type="Proteomes" id="UP000198656">
    <property type="component" value="Unassembled WGS sequence"/>
</dbReference>
<dbReference type="AlphaFoldDB" id="A0A1G8BXI6"/>
<dbReference type="EMBL" id="FNCP01000012">
    <property type="protein sequence ID" value="SDH37855.1"/>
    <property type="molecule type" value="Genomic_DNA"/>
</dbReference>
<proteinExistence type="predicted"/>
<organism evidence="1 2">
    <name type="scientific">Desulfosporosinus hippei DSM 8344</name>
    <dbReference type="NCBI Taxonomy" id="1121419"/>
    <lineage>
        <taxon>Bacteria</taxon>
        <taxon>Bacillati</taxon>
        <taxon>Bacillota</taxon>
        <taxon>Clostridia</taxon>
        <taxon>Eubacteriales</taxon>
        <taxon>Desulfitobacteriaceae</taxon>
        <taxon>Desulfosporosinus</taxon>
    </lineage>
</organism>
<reference evidence="2" key="1">
    <citation type="submission" date="2016-10" db="EMBL/GenBank/DDBJ databases">
        <authorList>
            <person name="Varghese N."/>
            <person name="Submissions S."/>
        </authorList>
    </citation>
    <scope>NUCLEOTIDE SEQUENCE [LARGE SCALE GENOMIC DNA]</scope>
    <source>
        <strain evidence="2">DSM 8344</strain>
    </source>
</reference>
<sequence>MTQKRPPHSEMVFLCVLPGDTKGRRAFRHTASYNAYSCSVDPTFPGAMPQVSSALERKADEPFATLRLVTHTP</sequence>
<accession>A0A1G8BXI6</accession>
<keyword evidence="2" id="KW-1185">Reference proteome</keyword>
<feature type="non-terminal residue" evidence="1">
    <location>
        <position position="73"/>
    </location>
</feature>
<evidence type="ECO:0000313" key="1">
    <source>
        <dbReference type="EMBL" id="SDH37855.1"/>
    </source>
</evidence>